<accession>A0A6H1Q484</accession>
<proteinExistence type="predicted"/>
<evidence type="ECO:0000313" key="1">
    <source>
        <dbReference type="EMBL" id="QIZ18060.1"/>
    </source>
</evidence>
<organism evidence="2">
    <name type="scientific">Klebsiella pneumoniae</name>
    <dbReference type="NCBI Taxonomy" id="573"/>
    <lineage>
        <taxon>Bacteria</taxon>
        <taxon>Pseudomonadati</taxon>
        <taxon>Pseudomonadota</taxon>
        <taxon>Gammaproteobacteria</taxon>
        <taxon>Enterobacterales</taxon>
        <taxon>Enterobacteriaceae</taxon>
        <taxon>Klebsiella/Raoultella group</taxon>
        <taxon>Klebsiella</taxon>
        <taxon>Klebsiella pneumoniae complex</taxon>
    </lineage>
</organism>
<dbReference type="AlphaFoldDB" id="A0A6H1Q484"/>
<sequence length="37" mass="4332">MNTRAVIMKYIKNVIRSCEAETVSSSCKMPYFLCREE</sequence>
<name>A0A6H1Q484_KLEPN</name>
<dbReference type="EMBL" id="MT232812">
    <property type="protein sequence ID" value="QIZ18060.1"/>
    <property type="molecule type" value="Genomic_DNA"/>
</dbReference>
<evidence type="ECO:0000313" key="2">
    <source>
        <dbReference type="EMBL" id="QIZ21752.1"/>
    </source>
</evidence>
<geneLocation type="plasmid" evidence="1">
    <name>pKP18-3-8_KPC</name>
</geneLocation>
<keyword evidence="2" id="KW-0614">Plasmid</keyword>
<protein>
    <submittedName>
        <fullName evidence="2">Uncharacterized protein</fullName>
    </submittedName>
</protein>
<dbReference type="EMBL" id="MT090959">
    <property type="protein sequence ID" value="QIZ21752.1"/>
    <property type="molecule type" value="Genomic_DNA"/>
</dbReference>
<reference evidence="2" key="1">
    <citation type="submission" date="2020-02" db="EMBL/GenBank/DDBJ databases">
        <authorList>
            <person name="Qin S."/>
            <person name="Li L."/>
        </authorList>
    </citation>
    <scope>NUCLEOTIDE SEQUENCE</scope>
    <source>
        <strain evidence="2">KP18-2079</strain>
        <strain evidence="1">KP18-3-8</strain>
        <plasmid evidence="2">pKP18-2079_KPC</plasmid>
        <plasmid evidence="1">pKP18-3-8_KPC</plasmid>
    </source>
</reference>
<geneLocation type="plasmid" evidence="2">
    <name>pKP18-2079_KPC</name>
</geneLocation>